<evidence type="ECO:0000259" key="2">
    <source>
        <dbReference type="PROSITE" id="PS50110"/>
    </source>
</evidence>
<dbReference type="InterPro" id="IPR001789">
    <property type="entry name" value="Sig_transdc_resp-reg_receiver"/>
</dbReference>
<dbReference type="RefSeq" id="WP_378159807.1">
    <property type="nucleotide sequence ID" value="NZ_JBHSBU010000001.1"/>
</dbReference>
<dbReference type="EMBL" id="JBHSBU010000001">
    <property type="protein sequence ID" value="MFC4157795.1"/>
    <property type="molecule type" value="Genomic_DNA"/>
</dbReference>
<protein>
    <submittedName>
        <fullName evidence="3">Response regulator</fullName>
    </submittedName>
</protein>
<evidence type="ECO:0000256" key="1">
    <source>
        <dbReference type="PROSITE-ProRule" id="PRU00169"/>
    </source>
</evidence>
<dbReference type="InterPro" id="IPR011006">
    <property type="entry name" value="CheY-like_superfamily"/>
</dbReference>
<feature type="modified residue" description="4-aspartylphosphate" evidence="1">
    <location>
        <position position="68"/>
    </location>
</feature>
<dbReference type="PANTHER" id="PTHR44520:SF1">
    <property type="entry name" value="TWO-COMPONENT SYSTEM REGULATORY PROTEIN"/>
    <property type="match status" value="1"/>
</dbReference>
<proteinExistence type="predicted"/>
<dbReference type="SMART" id="SM00448">
    <property type="entry name" value="REC"/>
    <property type="match status" value="1"/>
</dbReference>
<gene>
    <name evidence="3" type="ORF">ACFOW7_00355</name>
</gene>
<accession>A0ABV8MLR5</accession>
<dbReference type="Pfam" id="PF00072">
    <property type="entry name" value="Response_reg"/>
    <property type="match status" value="1"/>
</dbReference>
<evidence type="ECO:0000313" key="3">
    <source>
        <dbReference type="EMBL" id="MFC4157795.1"/>
    </source>
</evidence>
<comment type="caution">
    <text evidence="3">The sequence shown here is derived from an EMBL/GenBank/DDBJ whole genome shotgun (WGS) entry which is preliminary data.</text>
</comment>
<dbReference type="Gene3D" id="3.40.50.2300">
    <property type="match status" value="1"/>
</dbReference>
<keyword evidence="1" id="KW-0597">Phosphoprotein</keyword>
<dbReference type="PANTHER" id="PTHR44520">
    <property type="entry name" value="RESPONSE REGULATOR RCP1-RELATED"/>
    <property type="match status" value="1"/>
</dbReference>
<evidence type="ECO:0000313" key="4">
    <source>
        <dbReference type="Proteomes" id="UP001595791"/>
    </source>
</evidence>
<sequence length="147" mass="16740">MEQLKHVEILLVEDNPLDAELTMRGLESAKVCNKVIWLNDGDLALDYLLRRGSYADRDGPDPGVILLDLKMPRVDGMEVLTQLKANESTRRIPVVVMTSSHEEQDMVRSYDLGVNSYVVKPVEFDDLTELARHAGFYWLVLNQRPVD</sequence>
<organism evidence="3 4">
    <name type="scientific">Chitinimonas lacunae</name>
    <dbReference type="NCBI Taxonomy" id="1963018"/>
    <lineage>
        <taxon>Bacteria</taxon>
        <taxon>Pseudomonadati</taxon>
        <taxon>Pseudomonadota</taxon>
        <taxon>Betaproteobacteria</taxon>
        <taxon>Neisseriales</taxon>
        <taxon>Chitinibacteraceae</taxon>
        <taxon>Chitinimonas</taxon>
    </lineage>
</organism>
<dbReference type="CDD" id="cd17557">
    <property type="entry name" value="REC_Rcp-like"/>
    <property type="match status" value="1"/>
</dbReference>
<reference evidence="4" key="1">
    <citation type="journal article" date="2019" name="Int. J. Syst. Evol. Microbiol.">
        <title>The Global Catalogue of Microorganisms (GCM) 10K type strain sequencing project: providing services to taxonomists for standard genome sequencing and annotation.</title>
        <authorList>
            <consortium name="The Broad Institute Genomics Platform"/>
            <consortium name="The Broad Institute Genome Sequencing Center for Infectious Disease"/>
            <person name="Wu L."/>
            <person name="Ma J."/>
        </authorList>
    </citation>
    <scope>NUCLEOTIDE SEQUENCE [LARGE SCALE GENOMIC DNA]</scope>
    <source>
        <strain evidence="4">LMG 29894</strain>
    </source>
</reference>
<feature type="domain" description="Response regulatory" evidence="2">
    <location>
        <begin position="8"/>
        <end position="135"/>
    </location>
</feature>
<dbReference type="SUPFAM" id="SSF52172">
    <property type="entry name" value="CheY-like"/>
    <property type="match status" value="1"/>
</dbReference>
<dbReference type="Proteomes" id="UP001595791">
    <property type="component" value="Unassembled WGS sequence"/>
</dbReference>
<keyword evidence="4" id="KW-1185">Reference proteome</keyword>
<name>A0ABV8MLR5_9NEIS</name>
<dbReference type="InterPro" id="IPR052893">
    <property type="entry name" value="TCS_response_regulator"/>
</dbReference>
<dbReference type="PROSITE" id="PS50110">
    <property type="entry name" value="RESPONSE_REGULATORY"/>
    <property type="match status" value="1"/>
</dbReference>